<dbReference type="STRING" id="554055.A0A2P6VLI7"/>
<evidence type="ECO:0000313" key="5">
    <source>
        <dbReference type="Proteomes" id="UP000239649"/>
    </source>
</evidence>
<evidence type="ECO:0000256" key="2">
    <source>
        <dbReference type="SAM" id="SignalP"/>
    </source>
</evidence>
<evidence type="ECO:0000313" key="4">
    <source>
        <dbReference type="EMBL" id="PSC74961.1"/>
    </source>
</evidence>
<evidence type="ECO:0000259" key="3">
    <source>
        <dbReference type="Pfam" id="PF00266"/>
    </source>
</evidence>
<feature type="chain" id="PRO_5015187782" evidence="2">
    <location>
        <begin position="24"/>
        <end position="679"/>
    </location>
</feature>
<feature type="domain" description="Aminotransferase class V" evidence="3">
    <location>
        <begin position="71"/>
        <end position="183"/>
    </location>
</feature>
<feature type="compositionally biased region" description="Gly residues" evidence="1">
    <location>
        <begin position="208"/>
        <end position="223"/>
    </location>
</feature>
<dbReference type="EMBL" id="LHPF02000003">
    <property type="protein sequence ID" value="PSC74961.1"/>
    <property type="molecule type" value="Genomic_DNA"/>
</dbReference>
<sequence>MRAKAVTTLLLALAAALAAPGHACPVKTPSPDDSALLTAKKEFLLSEGRIYGYGGTIDHLYEKEIAPRGEHYLDYTGSTLYLNSQLHAALEELESGAFGNPHSSNPSSARTEAAVEAVRARLLAFLGADPEEYDLVFTRSGTGALRELGETFPWAKGSRFAWLTSNHNSVLGIREYARQAGAEFGAVTEEEVEAWVASSDAGSAVQPGGSGTSAGIGTSGGGSTHRDGALLPSVLRGTATQPGQRGAAPLQRQLLAASALAASEGTLHTERRQRQQEQEQAEVPGMEGSFEAGAEPAPCLFAFPAYDNFAGIMYPLRWVREVQARSDAKRRWRVLLDAAAFLPAHPLNLTETPADFVVASFYKLFGYPTGIGALVARKSDIRAARKVYWGGGSVFLATSTLDWKHFRPSGPERFEDGTLNFLSIMSLQQGLDAFEVLGGPAAIERHTSALRSWLYDQLAGLRHSNGAPLLRILGRHHWPNARSVQGATLNMQLLRPDGKLYSYRAGATALDQAGFSMRCGCTCNPGACYGLLGVTDEEVRAAADAAHGNFSDWEWVWAPRPEPAAGSADSGAGGGGGSNVVPDGGTSGSGDARRVRLPLGSLRASLGWMARFEDAWALVRFIQAHWTDRADDAATSAPAEVAASLAAAGLAVDEASAAALLQRRRRTWSAPEVHGPGWC</sequence>
<evidence type="ECO:0000256" key="1">
    <source>
        <dbReference type="SAM" id="MobiDB-lite"/>
    </source>
</evidence>
<comment type="caution">
    <text evidence="4">The sequence shown here is derived from an EMBL/GenBank/DDBJ whole genome shotgun (WGS) entry which is preliminary data.</text>
</comment>
<protein>
    <submittedName>
        <fullName evidence="4">Molybdenum cofactor sulfurase</fullName>
    </submittedName>
</protein>
<dbReference type="Gene3D" id="3.40.640.10">
    <property type="entry name" value="Type I PLP-dependent aspartate aminotransferase-like (Major domain)"/>
    <property type="match status" value="2"/>
</dbReference>
<dbReference type="PANTHER" id="PTHR14237:SF80">
    <property type="entry name" value="MOLYBDENUM COFACTOR SULFURASE"/>
    <property type="match status" value="1"/>
</dbReference>
<dbReference type="InterPro" id="IPR015422">
    <property type="entry name" value="PyrdxlP-dep_Trfase_small"/>
</dbReference>
<feature type="region of interest" description="Disordered" evidence="1">
    <location>
        <begin position="201"/>
        <end position="227"/>
    </location>
</feature>
<feature type="domain" description="Aminotransferase class V" evidence="3">
    <location>
        <begin position="290"/>
        <end position="463"/>
    </location>
</feature>
<organism evidence="4 5">
    <name type="scientific">Micractinium conductrix</name>
    <dbReference type="NCBI Taxonomy" id="554055"/>
    <lineage>
        <taxon>Eukaryota</taxon>
        <taxon>Viridiplantae</taxon>
        <taxon>Chlorophyta</taxon>
        <taxon>core chlorophytes</taxon>
        <taxon>Trebouxiophyceae</taxon>
        <taxon>Chlorellales</taxon>
        <taxon>Chlorellaceae</taxon>
        <taxon>Chlorella clade</taxon>
        <taxon>Micractinium</taxon>
    </lineage>
</organism>
<feature type="region of interest" description="Disordered" evidence="1">
    <location>
        <begin position="561"/>
        <end position="592"/>
    </location>
</feature>
<dbReference type="InterPro" id="IPR015421">
    <property type="entry name" value="PyrdxlP-dep_Trfase_major"/>
</dbReference>
<dbReference type="SUPFAM" id="SSF53383">
    <property type="entry name" value="PLP-dependent transferases"/>
    <property type="match status" value="2"/>
</dbReference>
<accession>A0A2P6VLI7</accession>
<dbReference type="PANTHER" id="PTHR14237">
    <property type="entry name" value="MOLYBDOPTERIN COFACTOR SULFURASE MOSC"/>
    <property type="match status" value="1"/>
</dbReference>
<feature type="signal peptide" evidence="2">
    <location>
        <begin position="1"/>
        <end position="23"/>
    </location>
</feature>
<dbReference type="InterPro" id="IPR000192">
    <property type="entry name" value="Aminotrans_V_dom"/>
</dbReference>
<dbReference type="Proteomes" id="UP000239649">
    <property type="component" value="Unassembled WGS sequence"/>
</dbReference>
<dbReference type="InterPro" id="IPR015424">
    <property type="entry name" value="PyrdxlP-dep_Trfase"/>
</dbReference>
<dbReference type="AlphaFoldDB" id="A0A2P6VLI7"/>
<dbReference type="Pfam" id="PF00266">
    <property type="entry name" value="Aminotran_5"/>
    <property type="match status" value="2"/>
</dbReference>
<keyword evidence="2" id="KW-0732">Signal</keyword>
<keyword evidence="5" id="KW-1185">Reference proteome</keyword>
<gene>
    <name evidence="4" type="ORF">C2E20_1951</name>
</gene>
<proteinExistence type="predicted"/>
<dbReference type="OrthoDB" id="10264306at2759"/>
<dbReference type="Gene3D" id="3.90.1150.10">
    <property type="entry name" value="Aspartate Aminotransferase, domain 1"/>
    <property type="match status" value="1"/>
</dbReference>
<reference evidence="4 5" key="1">
    <citation type="journal article" date="2018" name="Plant J.">
        <title>Genome sequences of Chlorella sorokiniana UTEX 1602 and Micractinium conductrix SAG 241.80: implications to maltose excretion by a green alga.</title>
        <authorList>
            <person name="Arriola M.B."/>
            <person name="Velmurugan N."/>
            <person name="Zhang Y."/>
            <person name="Plunkett M.H."/>
            <person name="Hondzo H."/>
            <person name="Barney B.M."/>
        </authorList>
    </citation>
    <scope>NUCLEOTIDE SEQUENCE [LARGE SCALE GENOMIC DNA]</scope>
    <source>
        <strain evidence="4 5">SAG 241.80</strain>
    </source>
</reference>
<name>A0A2P6VLI7_9CHLO</name>